<feature type="transmembrane region" description="Helical" evidence="1">
    <location>
        <begin position="698"/>
        <end position="724"/>
    </location>
</feature>
<dbReference type="KEGG" id="cre:CHLRE_06g298500v5"/>
<name>A0A2K3DQR9_CHLRE</name>
<evidence type="ECO:0000313" key="2">
    <source>
        <dbReference type="EMBL" id="PNW82891.1"/>
    </source>
</evidence>
<keyword evidence="1" id="KW-0812">Transmembrane</keyword>
<keyword evidence="1" id="KW-1133">Transmembrane helix</keyword>
<dbReference type="EMBL" id="CM008967">
    <property type="protein sequence ID" value="PNW82891.1"/>
    <property type="molecule type" value="Genomic_DNA"/>
</dbReference>
<dbReference type="Gramene" id="PNW82891">
    <property type="protein sequence ID" value="PNW82891"/>
    <property type="gene ID" value="CHLRE_06g298500v5"/>
</dbReference>
<dbReference type="Proteomes" id="UP000006906">
    <property type="component" value="Chromosome 6"/>
</dbReference>
<dbReference type="RefSeq" id="XP_042924262.1">
    <property type="nucleotide sequence ID" value="XM_043063556.1"/>
</dbReference>
<reference evidence="2 3" key="1">
    <citation type="journal article" date="2007" name="Science">
        <title>The Chlamydomonas genome reveals the evolution of key animal and plant functions.</title>
        <authorList>
            <person name="Merchant S.S."/>
            <person name="Prochnik S.E."/>
            <person name="Vallon O."/>
            <person name="Harris E.H."/>
            <person name="Karpowicz S.J."/>
            <person name="Witman G.B."/>
            <person name="Terry A."/>
            <person name="Salamov A."/>
            <person name="Fritz-Laylin L.K."/>
            <person name="Marechal-Drouard L."/>
            <person name="Marshall W.F."/>
            <person name="Qu L.H."/>
            <person name="Nelson D.R."/>
            <person name="Sanderfoot A.A."/>
            <person name="Spalding M.H."/>
            <person name="Kapitonov V.V."/>
            <person name="Ren Q."/>
            <person name="Ferris P."/>
            <person name="Lindquist E."/>
            <person name="Shapiro H."/>
            <person name="Lucas S.M."/>
            <person name="Grimwood J."/>
            <person name="Schmutz J."/>
            <person name="Cardol P."/>
            <person name="Cerutti H."/>
            <person name="Chanfreau G."/>
            <person name="Chen C.L."/>
            <person name="Cognat V."/>
            <person name="Croft M.T."/>
            <person name="Dent R."/>
            <person name="Dutcher S."/>
            <person name="Fernandez E."/>
            <person name="Fukuzawa H."/>
            <person name="Gonzalez-Ballester D."/>
            <person name="Gonzalez-Halphen D."/>
            <person name="Hallmann A."/>
            <person name="Hanikenne M."/>
            <person name="Hippler M."/>
            <person name="Inwood W."/>
            <person name="Jabbari K."/>
            <person name="Kalanon M."/>
            <person name="Kuras R."/>
            <person name="Lefebvre P.A."/>
            <person name="Lemaire S.D."/>
            <person name="Lobanov A.V."/>
            <person name="Lohr M."/>
            <person name="Manuell A."/>
            <person name="Meier I."/>
            <person name="Mets L."/>
            <person name="Mittag M."/>
            <person name="Mittelmeier T."/>
            <person name="Moroney J.V."/>
            <person name="Moseley J."/>
            <person name="Napoli C."/>
            <person name="Nedelcu A.M."/>
            <person name="Niyogi K."/>
            <person name="Novoselov S.V."/>
            <person name="Paulsen I.T."/>
            <person name="Pazour G."/>
            <person name="Purton S."/>
            <person name="Ral J.P."/>
            <person name="Riano-Pachon D.M."/>
            <person name="Riekhof W."/>
            <person name="Rymarquis L."/>
            <person name="Schroda M."/>
            <person name="Stern D."/>
            <person name="Umen J."/>
            <person name="Willows R."/>
            <person name="Wilson N."/>
            <person name="Zimmer S.L."/>
            <person name="Allmer J."/>
            <person name="Balk J."/>
            <person name="Bisova K."/>
            <person name="Chen C.J."/>
            <person name="Elias M."/>
            <person name="Gendler K."/>
            <person name="Hauser C."/>
            <person name="Lamb M.R."/>
            <person name="Ledford H."/>
            <person name="Long J.C."/>
            <person name="Minagawa J."/>
            <person name="Page M.D."/>
            <person name="Pan J."/>
            <person name="Pootakham W."/>
            <person name="Roje S."/>
            <person name="Rose A."/>
            <person name="Stahlberg E."/>
            <person name="Terauchi A.M."/>
            <person name="Yang P."/>
            <person name="Ball S."/>
            <person name="Bowler C."/>
            <person name="Dieckmann C.L."/>
            <person name="Gladyshev V.N."/>
            <person name="Green P."/>
            <person name="Jorgensen R."/>
            <person name="Mayfield S."/>
            <person name="Mueller-Roeber B."/>
            <person name="Rajamani S."/>
            <person name="Sayre R.T."/>
            <person name="Brokstein P."/>
            <person name="Dubchak I."/>
            <person name="Goodstein D."/>
            <person name="Hornick L."/>
            <person name="Huang Y.W."/>
            <person name="Jhaveri J."/>
            <person name="Luo Y."/>
            <person name="Martinez D."/>
            <person name="Ngau W.C."/>
            <person name="Otillar B."/>
            <person name="Poliakov A."/>
            <person name="Porter A."/>
            <person name="Szajkowski L."/>
            <person name="Werner G."/>
            <person name="Zhou K."/>
            <person name="Grigoriev I.V."/>
            <person name="Rokhsar D.S."/>
            <person name="Grossman A.R."/>
        </authorList>
    </citation>
    <scope>NUCLEOTIDE SEQUENCE [LARGE SCALE GENOMIC DNA]</scope>
    <source>
        <strain evidence="3">CC-503</strain>
    </source>
</reference>
<dbReference type="GeneID" id="5717014"/>
<dbReference type="ExpressionAtlas" id="A0A2K3DQR9">
    <property type="expression patterns" value="baseline and differential"/>
</dbReference>
<dbReference type="PANTHER" id="PTHR31414">
    <property type="entry name" value="TRANSMEMBRANE PROTEIN DDB_G0292058"/>
    <property type="match status" value="1"/>
</dbReference>
<evidence type="ECO:0000313" key="3">
    <source>
        <dbReference type="Proteomes" id="UP000006906"/>
    </source>
</evidence>
<proteinExistence type="predicted"/>
<dbReference type="OrthoDB" id="535943at2759"/>
<keyword evidence="1" id="KW-0472">Membrane</keyword>
<feature type="transmembrane region" description="Helical" evidence="1">
    <location>
        <begin position="116"/>
        <end position="138"/>
    </location>
</feature>
<feature type="transmembrane region" description="Helical" evidence="1">
    <location>
        <begin position="669"/>
        <end position="691"/>
    </location>
</feature>
<accession>A0A2K3DQR9</accession>
<keyword evidence="3" id="KW-1185">Reference proteome</keyword>
<dbReference type="InParanoid" id="A0A2K3DQR9"/>
<dbReference type="OMA" id="INCPWGI"/>
<gene>
    <name evidence="2" type="ORF">CHLRE_06g298500v5</name>
</gene>
<protein>
    <submittedName>
        <fullName evidence="2">Uncharacterized protein</fullName>
    </submittedName>
</protein>
<dbReference type="PaxDb" id="3055-EDP05187"/>
<dbReference type="AlphaFoldDB" id="A0A2K3DQR9"/>
<organism evidence="2 3">
    <name type="scientific">Chlamydomonas reinhardtii</name>
    <name type="common">Chlamydomonas smithii</name>
    <dbReference type="NCBI Taxonomy" id="3055"/>
    <lineage>
        <taxon>Eukaryota</taxon>
        <taxon>Viridiplantae</taxon>
        <taxon>Chlorophyta</taxon>
        <taxon>core chlorophytes</taxon>
        <taxon>Chlorophyceae</taxon>
        <taxon>CS clade</taxon>
        <taxon>Chlamydomonadales</taxon>
        <taxon>Chlamydomonadaceae</taxon>
        <taxon>Chlamydomonas</taxon>
    </lineage>
</organism>
<dbReference type="InterPro" id="IPR040283">
    <property type="entry name" value="DDB_G0292058-like"/>
</dbReference>
<feature type="transmembrane region" description="Helical" evidence="1">
    <location>
        <begin position="61"/>
        <end position="84"/>
    </location>
</feature>
<dbReference type="PANTHER" id="PTHR31414:SF18">
    <property type="entry name" value="TRANSMEMBRANE PROTEIN-RELATED"/>
    <property type="match status" value="1"/>
</dbReference>
<evidence type="ECO:0000256" key="1">
    <source>
        <dbReference type="SAM" id="Phobius"/>
    </source>
</evidence>
<sequence length="1019" mass="106723">MLGLGVISQIAVAQETLEVCPSNNWRKLPFLRGPSEAFRNVTKWKQADVEDYAKKTVVPQVIANIIFFAMAVFTLLGFLLWRLFRRCCMCCCMKESCATKRGAADPKQVLSGWGYWITKILILLLALAAFCFMIAGMATAEKDLVVKVWEPLDRLTGYLGNTTNTMDSLIRSLDGVNPILNNLTAIANNDINFAALKSNLNDISTFLDLPAANPNTIDGALRDLDSSITSARSQMAALKSSMAAQQPNITAFAGGMGPLSTAVSTFTDYNNKLTTLAVQFTTLTGTASTPYNPTPLATAMAAVNLASWRPNVDAMAAALDVWRYVKDTQALSTLANAARDLNTLVGDVKNNKLPGASNAITNFLSAWTTYGPAFAAIIARVDSIQATVVGLDASSNASINRLRTINANVTALLAKSPTPASLAANLNSLSTELSLGPITSLVTDLNNAQNAISNVPDASINGARTTIAAVKAALDALAPKKDLTATALTTYTAAQNNANLGALKGTVSGAGNSAELTNTAQAAAAAAASSTAVLALQTAINAGGLVSTSANIKNNLATQLTTLDSATASLDGRISTPLSTYTSLTSSVVGVYNGLPTPKSREVSSVTSTVNDVEKDMVTVPGTVRSDVNSIQSKFGNGVNDLRNKVIKKVNDFKSKNQKKLDDADSKRYIATVVLFAISAFFVLLLLLFVAINCPWGIGCAIVLCLVMTILLYLLSVLFAVGLVGAQDGCYYTETVALNAIGNTSNIQPIMRYYILDANTNVSVKSVLKTANLVDVDSVTGKVTDQANAILSNITATYTPRPKLQTVLDGVTGFINDTLARVDDLLAMAGVQNVRPIYVEVKEFPCCDLAGNAGQTWVVLTFGGWLIMLAVQVSFGHLSRLDQLPQSGCCGCKPLLLRRIQAQVHPDGGIADEEKGHVDSDGAVKAVVLSAPPAGQTMMMTGVAVGAGAGAGMMMAADGTPSAPPAYAAYPPAAVAMDPHTGAPVDAYTGAPIDPYTGMAMVPTTPPPPPVVPPPAAAQ</sequence>